<dbReference type="GO" id="GO:0005886">
    <property type="term" value="C:plasma membrane"/>
    <property type="evidence" value="ECO:0007669"/>
    <property type="project" value="UniProtKB-SubCell"/>
</dbReference>
<evidence type="ECO:0000256" key="7">
    <source>
        <dbReference type="ARBA" id="ARBA00023136"/>
    </source>
</evidence>
<feature type="transmembrane region" description="Helical" evidence="8">
    <location>
        <begin position="144"/>
        <end position="163"/>
    </location>
</feature>
<protein>
    <submittedName>
        <fullName evidence="9">Iron chelate uptake ABC transporter family permease subunit</fullName>
    </submittedName>
</protein>
<dbReference type="Pfam" id="PF01032">
    <property type="entry name" value="FecCD"/>
    <property type="match status" value="1"/>
</dbReference>
<name>A0A7J5UIR0_9MICO</name>
<dbReference type="OrthoDB" id="9796260at2"/>
<evidence type="ECO:0000256" key="2">
    <source>
        <dbReference type="ARBA" id="ARBA00007935"/>
    </source>
</evidence>
<evidence type="ECO:0000313" key="10">
    <source>
        <dbReference type="Proteomes" id="UP000451860"/>
    </source>
</evidence>
<evidence type="ECO:0000313" key="9">
    <source>
        <dbReference type="EMBL" id="KAE8762252.1"/>
    </source>
</evidence>
<dbReference type="AlphaFoldDB" id="A0A7J5UIR0"/>
<organism evidence="9 10">
    <name type="scientific">Georgenia thermotolerans</name>
    <dbReference type="NCBI Taxonomy" id="527326"/>
    <lineage>
        <taxon>Bacteria</taxon>
        <taxon>Bacillati</taxon>
        <taxon>Actinomycetota</taxon>
        <taxon>Actinomycetes</taxon>
        <taxon>Micrococcales</taxon>
        <taxon>Bogoriellaceae</taxon>
        <taxon>Georgenia</taxon>
    </lineage>
</organism>
<keyword evidence="4" id="KW-1003">Cell membrane</keyword>
<dbReference type="CDD" id="cd06550">
    <property type="entry name" value="TM_ABC_iron-siderophores_like"/>
    <property type="match status" value="1"/>
</dbReference>
<feature type="transmembrane region" description="Helical" evidence="8">
    <location>
        <begin position="54"/>
        <end position="73"/>
    </location>
</feature>
<feature type="transmembrane region" description="Helical" evidence="8">
    <location>
        <begin position="239"/>
        <end position="272"/>
    </location>
</feature>
<dbReference type="Proteomes" id="UP000451860">
    <property type="component" value="Unassembled WGS sequence"/>
</dbReference>
<keyword evidence="5 8" id="KW-0812">Transmembrane</keyword>
<feature type="transmembrane region" description="Helical" evidence="8">
    <location>
        <begin position="279"/>
        <end position="299"/>
    </location>
</feature>
<dbReference type="InterPro" id="IPR000522">
    <property type="entry name" value="ABC_transptr_permease_BtuC"/>
</dbReference>
<evidence type="ECO:0000256" key="8">
    <source>
        <dbReference type="SAM" id="Phobius"/>
    </source>
</evidence>
<gene>
    <name evidence="9" type="ORF">GB883_20330</name>
</gene>
<dbReference type="EMBL" id="WHJE01000212">
    <property type="protein sequence ID" value="KAE8762252.1"/>
    <property type="molecule type" value="Genomic_DNA"/>
</dbReference>
<dbReference type="Gene3D" id="1.10.3470.10">
    <property type="entry name" value="ABC transporter involved in vitamin B12 uptake, BtuC"/>
    <property type="match status" value="1"/>
</dbReference>
<comment type="similarity">
    <text evidence="2">Belongs to the binding-protein-dependent transport system permease family. FecCD subfamily.</text>
</comment>
<accession>A0A7J5UIR0</accession>
<keyword evidence="6 8" id="KW-1133">Transmembrane helix</keyword>
<evidence type="ECO:0000256" key="4">
    <source>
        <dbReference type="ARBA" id="ARBA00022475"/>
    </source>
</evidence>
<evidence type="ECO:0000256" key="3">
    <source>
        <dbReference type="ARBA" id="ARBA00022448"/>
    </source>
</evidence>
<dbReference type="GO" id="GO:0033214">
    <property type="term" value="P:siderophore-iron import into cell"/>
    <property type="evidence" value="ECO:0007669"/>
    <property type="project" value="TreeGrafter"/>
</dbReference>
<dbReference type="SUPFAM" id="SSF81345">
    <property type="entry name" value="ABC transporter involved in vitamin B12 uptake, BtuC"/>
    <property type="match status" value="1"/>
</dbReference>
<sequence length="331" mass="34778">MPVTAGAPAADGARRALTPAVRLVLLATAVVVAGAAFLTVGALDAFELLAPLRLARLAPMVIVGAAVAVSTVLFQTVTENRILTPSIMGFDALYALIQTAAVFVLGSTAVIATAPVARFGVEVAAMLVLSMLLFRWLFGGPRRSLYLMVLVGIVFGTLFRSLATFLQRVIDPNEYLIVQDRLFASFSAVDPGLLAVCAVVVVAVFAWVWSARRDLDVVALGQPTATALGVDHRTLVLKVLAACALLVSVSTALVGPITFFGLLVANLAYLVMGTHRHTYLLPGAALLGVITLVGGQSILEHVFGMDTVLSVIVEFVGGIVFIMLLIRGGKR</sequence>
<feature type="transmembrane region" description="Helical" evidence="8">
    <location>
        <begin position="93"/>
        <end position="112"/>
    </location>
</feature>
<keyword evidence="3" id="KW-0813">Transport</keyword>
<comment type="subcellular location">
    <subcellularLocation>
        <location evidence="1">Cell membrane</location>
        <topology evidence="1">Multi-pass membrane protein</topology>
    </subcellularLocation>
</comment>
<dbReference type="PANTHER" id="PTHR30472:SF19">
    <property type="entry name" value="PETROBACTIN IMPORT SYSTEM PERMEASE PROTEIN YCLO"/>
    <property type="match status" value="1"/>
</dbReference>
<proteinExistence type="inferred from homology"/>
<comment type="caution">
    <text evidence="9">The sequence shown here is derived from an EMBL/GenBank/DDBJ whole genome shotgun (WGS) entry which is preliminary data.</text>
</comment>
<dbReference type="InterPro" id="IPR037294">
    <property type="entry name" value="ABC_BtuC-like"/>
</dbReference>
<keyword evidence="10" id="KW-1185">Reference proteome</keyword>
<dbReference type="GO" id="GO:0022857">
    <property type="term" value="F:transmembrane transporter activity"/>
    <property type="evidence" value="ECO:0007669"/>
    <property type="project" value="InterPro"/>
</dbReference>
<evidence type="ECO:0000256" key="5">
    <source>
        <dbReference type="ARBA" id="ARBA00022692"/>
    </source>
</evidence>
<keyword evidence="7 8" id="KW-0472">Membrane</keyword>
<feature type="transmembrane region" description="Helical" evidence="8">
    <location>
        <begin position="20"/>
        <end position="42"/>
    </location>
</feature>
<feature type="transmembrane region" description="Helical" evidence="8">
    <location>
        <begin position="119"/>
        <end position="138"/>
    </location>
</feature>
<feature type="transmembrane region" description="Helical" evidence="8">
    <location>
        <begin position="183"/>
        <end position="209"/>
    </location>
</feature>
<evidence type="ECO:0000256" key="6">
    <source>
        <dbReference type="ARBA" id="ARBA00022989"/>
    </source>
</evidence>
<evidence type="ECO:0000256" key="1">
    <source>
        <dbReference type="ARBA" id="ARBA00004651"/>
    </source>
</evidence>
<reference evidence="9 10" key="1">
    <citation type="submission" date="2019-10" db="EMBL/GenBank/DDBJ databases">
        <title>Georgenia wutianyii sp. nov. and Georgenia yuyongxinii sp. nov. isolated from plateau pika (Ochotona curzoniae) in the Qinghai-Tibet plateau of China.</title>
        <authorList>
            <person name="Tian Z."/>
        </authorList>
    </citation>
    <scope>NUCLEOTIDE SEQUENCE [LARGE SCALE GENOMIC DNA]</scope>
    <source>
        <strain evidence="9 10">DSM 21501</strain>
    </source>
</reference>
<feature type="transmembrane region" description="Helical" evidence="8">
    <location>
        <begin position="305"/>
        <end position="326"/>
    </location>
</feature>
<dbReference type="PANTHER" id="PTHR30472">
    <property type="entry name" value="FERRIC ENTEROBACTIN TRANSPORT SYSTEM PERMEASE PROTEIN"/>
    <property type="match status" value="1"/>
</dbReference>